<dbReference type="CDD" id="cd14016">
    <property type="entry name" value="STKc_CK1"/>
    <property type="match status" value="1"/>
</dbReference>
<dbReference type="PROSITE" id="PS00108">
    <property type="entry name" value="PROTEIN_KINASE_ST"/>
    <property type="match status" value="1"/>
</dbReference>
<dbReference type="InterPro" id="IPR017441">
    <property type="entry name" value="Protein_kinase_ATP_BS"/>
</dbReference>
<comment type="similarity">
    <text evidence="5">Belongs to the protein kinase superfamily.</text>
</comment>
<dbReference type="InterPro" id="IPR050235">
    <property type="entry name" value="CK1_Ser-Thr_kinase"/>
</dbReference>
<evidence type="ECO:0000256" key="1">
    <source>
        <dbReference type="ARBA" id="ARBA00012513"/>
    </source>
</evidence>
<keyword evidence="7" id="KW-0418">Kinase</keyword>
<evidence type="ECO:0000313" key="7">
    <source>
        <dbReference type="EMBL" id="KAH9835528.1"/>
    </source>
</evidence>
<evidence type="ECO:0000259" key="6">
    <source>
        <dbReference type="PROSITE" id="PS50011"/>
    </source>
</evidence>
<evidence type="ECO:0000256" key="3">
    <source>
        <dbReference type="ARBA" id="ARBA00022840"/>
    </source>
</evidence>
<proteinExistence type="inferred from homology"/>
<dbReference type="SUPFAM" id="SSF56112">
    <property type="entry name" value="Protein kinase-like (PK-like)"/>
    <property type="match status" value="1"/>
</dbReference>
<gene>
    <name evidence="7" type="ORF">C8Q71DRAFT_709775</name>
</gene>
<evidence type="ECO:0000256" key="4">
    <source>
        <dbReference type="PROSITE-ProRule" id="PRU10141"/>
    </source>
</evidence>
<dbReference type="SMART" id="SM00220">
    <property type="entry name" value="S_TKc"/>
    <property type="match status" value="1"/>
</dbReference>
<dbReference type="GeneID" id="72001435"/>
<dbReference type="GO" id="GO:0016301">
    <property type="term" value="F:kinase activity"/>
    <property type="evidence" value="ECO:0007669"/>
    <property type="project" value="UniProtKB-KW"/>
</dbReference>
<keyword evidence="7" id="KW-0808">Transferase</keyword>
<keyword evidence="2 4" id="KW-0547">Nucleotide-binding</keyword>
<reference evidence="7 8" key="1">
    <citation type="journal article" date="2021" name="Environ. Microbiol.">
        <title>Gene family expansions and transcriptome signatures uncover fungal adaptations to wood decay.</title>
        <authorList>
            <person name="Hage H."/>
            <person name="Miyauchi S."/>
            <person name="Viragh M."/>
            <person name="Drula E."/>
            <person name="Min B."/>
            <person name="Chaduli D."/>
            <person name="Navarro D."/>
            <person name="Favel A."/>
            <person name="Norest M."/>
            <person name="Lesage-Meessen L."/>
            <person name="Balint B."/>
            <person name="Merenyi Z."/>
            <person name="de Eugenio L."/>
            <person name="Morin E."/>
            <person name="Martinez A.T."/>
            <person name="Baldrian P."/>
            <person name="Stursova M."/>
            <person name="Martinez M.J."/>
            <person name="Novotny C."/>
            <person name="Magnuson J.K."/>
            <person name="Spatafora J.W."/>
            <person name="Maurice S."/>
            <person name="Pangilinan J."/>
            <person name="Andreopoulos W."/>
            <person name="LaButti K."/>
            <person name="Hundley H."/>
            <person name="Na H."/>
            <person name="Kuo A."/>
            <person name="Barry K."/>
            <person name="Lipzen A."/>
            <person name="Henrissat B."/>
            <person name="Riley R."/>
            <person name="Ahrendt S."/>
            <person name="Nagy L.G."/>
            <person name="Grigoriev I.V."/>
            <person name="Martin F."/>
            <person name="Rosso M.N."/>
        </authorList>
    </citation>
    <scope>NUCLEOTIDE SEQUENCE [LARGE SCALE GENOMIC DNA]</scope>
    <source>
        <strain evidence="7 8">CIRM-BRFM 1785</strain>
    </source>
</reference>
<evidence type="ECO:0000256" key="2">
    <source>
        <dbReference type="ARBA" id="ARBA00022741"/>
    </source>
</evidence>
<name>A0ABQ8KDX9_9APHY</name>
<protein>
    <recommendedName>
        <fullName evidence="1">non-specific serine/threonine protein kinase</fullName>
        <ecNumber evidence="1">2.7.11.1</ecNumber>
    </recommendedName>
</protein>
<accession>A0ABQ8KDX9</accession>
<evidence type="ECO:0000256" key="5">
    <source>
        <dbReference type="RuleBase" id="RU000304"/>
    </source>
</evidence>
<feature type="domain" description="Protein kinase" evidence="6">
    <location>
        <begin position="18"/>
        <end position="281"/>
    </location>
</feature>
<dbReference type="EMBL" id="JADCUA010000012">
    <property type="protein sequence ID" value="KAH9835528.1"/>
    <property type="molecule type" value="Genomic_DNA"/>
</dbReference>
<organism evidence="7 8">
    <name type="scientific">Rhodofomes roseus</name>
    <dbReference type="NCBI Taxonomy" id="34475"/>
    <lineage>
        <taxon>Eukaryota</taxon>
        <taxon>Fungi</taxon>
        <taxon>Dikarya</taxon>
        <taxon>Basidiomycota</taxon>
        <taxon>Agaricomycotina</taxon>
        <taxon>Agaricomycetes</taxon>
        <taxon>Polyporales</taxon>
        <taxon>Rhodofomes</taxon>
    </lineage>
</organism>
<dbReference type="PROSITE" id="PS00107">
    <property type="entry name" value="PROTEIN_KINASE_ATP"/>
    <property type="match status" value="1"/>
</dbReference>
<dbReference type="Pfam" id="PF00069">
    <property type="entry name" value="Pkinase"/>
    <property type="match status" value="1"/>
</dbReference>
<dbReference type="InterPro" id="IPR011009">
    <property type="entry name" value="Kinase-like_dom_sf"/>
</dbReference>
<dbReference type="InterPro" id="IPR000719">
    <property type="entry name" value="Prot_kinase_dom"/>
</dbReference>
<dbReference type="InterPro" id="IPR008271">
    <property type="entry name" value="Ser/Thr_kinase_AS"/>
</dbReference>
<dbReference type="EC" id="2.7.11.1" evidence="1"/>
<dbReference type="RefSeq" id="XP_047777905.1">
    <property type="nucleotide sequence ID" value="XM_047920703.1"/>
</dbReference>
<feature type="binding site" evidence="4">
    <location>
        <position position="47"/>
    </location>
    <ligand>
        <name>ATP</name>
        <dbReference type="ChEBI" id="CHEBI:30616"/>
    </ligand>
</feature>
<dbReference type="PANTHER" id="PTHR11909">
    <property type="entry name" value="CASEIN KINASE-RELATED"/>
    <property type="match status" value="1"/>
</dbReference>
<dbReference type="PROSITE" id="PS50011">
    <property type="entry name" value="PROTEIN_KINASE_DOM"/>
    <property type="match status" value="1"/>
</dbReference>
<keyword evidence="8" id="KW-1185">Reference proteome</keyword>
<dbReference type="Proteomes" id="UP000814176">
    <property type="component" value="Unassembled WGS sequence"/>
</dbReference>
<keyword evidence="5" id="KW-0723">Serine/threonine-protein kinase</keyword>
<keyword evidence="3 4" id="KW-0067">ATP-binding</keyword>
<dbReference type="Gene3D" id="1.10.510.10">
    <property type="entry name" value="Transferase(Phosphotransferase) domain 1"/>
    <property type="match status" value="1"/>
</dbReference>
<comment type="caution">
    <text evidence="7">The sequence shown here is derived from an EMBL/GenBank/DDBJ whole genome shotgun (WGS) entry which is preliminary data.</text>
</comment>
<evidence type="ECO:0000313" key="8">
    <source>
        <dbReference type="Proteomes" id="UP000814176"/>
    </source>
</evidence>
<sequence>MDEQRTPSYDVGPIGGRFQLGRLIGRGAFGLVYAAVDLDTGGQVAMKLEHRSFLEQLHNEKEVYEELQRRNGGSQMKGFPMIQWFGQEGNLNVLAMDMLGLSLEALFNSCGRRFTYKTTLLIGCEVLDRLQTLHACGYVHRDLKPQNLLIGSLDHKHSVHLIDFGMAQRFADLITGKHLRYHDGFDMLGTACYASINAHRGVTQTRRDDLISLSYILMYFLRGSLPWSEHTASSKPGANARLAKAKAKVPRLYKDLPSELTTVVDYAARLAFDETPDYDYIRNMFELGLIRNGFHRSSKYDWEMSPAELGHRVYVCLAIIVHKTRN</sequence>